<dbReference type="VEuPathDB" id="AmoebaDB:DICPUDRAFT_13370"/>
<dbReference type="InParanoid" id="F0ZC00"/>
<reference evidence="3" key="1">
    <citation type="journal article" date="2011" name="Genome Biol.">
        <title>Comparative genomics of the social amoebae Dictyostelium discoideum and Dictyostelium purpureum.</title>
        <authorList>
            <consortium name="US DOE Joint Genome Institute (JGI-PGF)"/>
            <person name="Sucgang R."/>
            <person name="Kuo A."/>
            <person name="Tian X."/>
            <person name="Salerno W."/>
            <person name="Parikh A."/>
            <person name="Feasley C.L."/>
            <person name="Dalin E."/>
            <person name="Tu H."/>
            <person name="Huang E."/>
            <person name="Barry K."/>
            <person name="Lindquist E."/>
            <person name="Shapiro H."/>
            <person name="Bruce D."/>
            <person name="Schmutz J."/>
            <person name="Salamov A."/>
            <person name="Fey P."/>
            <person name="Gaudet P."/>
            <person name="Anjard C."/>
            <person name="Babu M.M."/>
            <person name="Basu S."/>
            <person name="Bushmanova Y."/>
            <person name="van der Wel H."/>
            <person name="Katoh-Kurasawa M."/>
            <person name="Dinh C."/>
            <person name="Coutinho P.M."/>
            <person name="Saito T."/>
            <person name="Elias M."/>
            <person name="Schaap P."/>
            <person name="Kay R.R."/>
            <person name="Henrissat B."/>
            <person name="Eichinger L."/>
            <person name="Rivero F."/>
            <person name="Putnam N.H."/>
            <person name="West C.M."/>
            <person name="Loomis W.F."/>
            <person name="Chisholm R.L."/>
            <person name="Shaulsky G."/>
            <person name="Strassmann J.E."/>
            <person name="Queller D.C."/>
            <person name="Kuspa A."/>
            <person name="Grigoriev I.V."/>
        </authorList>
    </citation>
    <scope>NUCLEOTIDE SEQUENCE [LARGE SCALE GENOMIC DNA]</scope>
    <source>
        <strain evidence="3">QSDP1</strain>
    </source>
</reference>
<name>F0ZC00_DICPU</name>
<organism evidence="2 3">
    <name type="scientific">Dictyostelium purpureum</name>
    <name type="common">Slime mold</name>
    <dbReference type="NCBI Taxonomy" id="5786"/>
    <lineage>
        <taxon>Eukaryota</taxon>
        <taxon>Amoebozoa</taxon>
        <taxon>Evosea</taxon>
        <taxon>Eumycetozoa</taxon>
        <taxon>Dictyostelia</taxon>
        <taxon>Dictyosteliales</taxon>
        <taxon>Dictyosteliaceae</taxon>
        <taxon>Dictyostelium</taxon>
    </lineage>
</organism>
<dbReference type="Pfam" id="PF00307">
    <property type="entry name" value="CH"/>
    <property type="match status" value="1"/>
</dbReference>
<dbReference type="RefSeq" id="XP_003284918.1">
    <property type="nucleotide sequence ID" value="XM_003284870.1"/>
</dbReference>
<dbReference type="EMBL" id="GL870974">
    <property type="protein sequence ID" value="EGC38547.1"/>
    <property type="molecule type" value="Genomic_DNA"/>
</dbReference>
<dbReference type="PANTHER" id="PTHR23167:SF92">
    <property type="entry name" value="CALPONIN HOMOLOGY DOMAIN-CONTAINING PROTEIN DDB_G0272472"/>
    <property type="match status" value="1"/>
</dbReference>
<dbReference type="Gene3D" id="1.10.418.10">
    <property type="entry name" value="Calponin-like domain"/>
    <property type="match status" value="1"/>
</dbReference>
<sequence>DALLQWCKDSTQGYKGVEITNFTTSWTDGVAYLALVHRFKPSLLDFSAVTNKDKHANYKQAFKLAEDHLGVPAFIDADDLAQLPFVDRQSNVCYLAEFY</sequence>
<dbReference type="InterPro" id="IPR036872">
    <property type="entry name" value="CH_dom_sf"/>
</dbReference>
<dbReference type="SMART" id="SM00033">
    <property type="entry name" value="CH"/>
    <property type="match status" value="1"/>
</dbReference>
<dbReference type="PROSITE" id="PS50021">
    <property type="entry name" value="CH"/>
    <property type="match status" value="1"/>
</dbReference>
<feature type="domain" description="Calponin-homology (CH)" evidence="1">
    <location>
        <begin position="1"/>
        <end position="99"/>
    </location>
</feature>
<dbReference type="SUPFAM" id="SSF47576">
    <property type="entry name" value="Calponin-homology domain, CH-domain"/>
    <property type="match status" value="1"/>
</dbReference>
<protein>
    <recommendedName>
        <fullName evidence="1">Calponin-homology (CH) domain-containing protein</fullName>
    </recommendedName>
</protein>
<evidence type="ECO:0000313" key="3">
    <source>
        <dbReference type="Proteomes" id="UP000001064"/>
    </source>
</evidence>
<feature type="non-terminal residue" evidence="2">
    <location>
        <position position="1"/>
    </location>
</feature>
<dbReference type="PANTHER" id="PTHR23167">
    <property type="entry name" value="CALPONIN HOMOLOGY DOMAIN-CONTAINING PROTEIN DDB_G0272472-RELATED"/>
    <property type="match status" value="1"/>
</dbReference>
<dbReference type="KEGG" id="dpp:DICPUDRAFT_13370"/>
<gene>
    <name evidence="2" type="ORF">DICPUDRAFT_13370</name>
</gene>
<dbReference type="Proteomes" id="UP000001064">
    <property type="component" value="Unassembled WGS sequence"/>
</dbReference>
<accession>F0ZC00</accession>
<dbReference type="OrthoDB" id="31018at2759"/>
<dbReference type="STRING" id="5786.F0ZC00"/>
<feature type="non-terminal residue" evidence="2">
    <location>
        <position position="99"/>
    </location>
</feature>
<evidence type="ECO:0000259" key="1">
    <source>
        <dbReference type="PROSITE" id="PS50021"/>
    </source>
</evidence>
<dbReference type="AlphaFoldDB" id="F0ZC00"/>
<dbReference type="InterPro" id="IPR050540">
    <property type="entry name" value="F-actin_Monoox_Mical"/>
</dbReference>
<evidence type="ECO:0000313" key="2">
    <source>
        <dbReference type="EMBL" id="EGC38547.1"/>
    </source>
</evidence>
<dbReference type="InterPro" id="IPR001715">
    <property type="entry name" value="CH_dom"/>
</dbReference>
<proteinExistence type="predicted"/>
<dbReference type="GeneID" id="10507024"/>
<keyword evidence="3" id="KW-1185">Reference proteome</keyword>